<dbReference type="AlphaFoldDB" id="A0A951PHX2"/>
<comment type="caution">
    <text evidence="4">The sequence shown here is derived from an EMBL/GenBank/DDBJ whole genome shotgun (WGS) entry which is preliminary data.</text>
</comment>
<feature type="coiled-coil region" evidence="1">
    <location>
        <begin position="244"/>
        <end position="278"/>
    </location>
</feature>
<gene>
    <name evidence="4" type="ORF">KME25_00265</name>
</gene>
<dbReference type="PANTHER" id="PTHR33352">
    <property type="entry name" value="SLR1095 PROTEIN"/>
    <property type="match status" value="1"/>
</dbReference>
<dbReference type="Proteomes" id="UP000753908">
    <property type="component" value="Unassembled WGS sequence"/>
</dbReference>
<keyword evidence="4" id="KW-0378">Hydrolase</keyword>
<dbReference type="PANTHER" id="PTHR33352:SF3">
    <property type="entry name" value="SLR1612 PROTEIN"/>
    <property type="match status" value="1"/>
</dbReference>
<organism evidence="4 5">
    <name type="scientific">Symplocastrum torsivum CPER-KK1</name>
    <dbReference type="NCBI Taxonomy" id="450513"/>
    <lineage>
        <taxon>Bacteria</taxon>
        <taxon>Bacillati</taxon>
        <taxon>Cyanobacteriota</taxon>
        <taxon>Cyanophyceae</taxon>
        <taxon>Oscillatoriophycideae</taxon>
        <taxon>Oscillatoriales</taxon>
        <taxon>Microcoleaceae</taxon>
        <taxon>Symplocastrum</taxon>
    </lineage>
</organism>
<reference evidence="4" key="1">
    <citation type="submission" date="2021-05" db="EMBL/GenBank/DDBJ databases">
        <authorList>
            <person name="Pietrasiak N."/>
            <person name="Ward R."/>
            <person name="Stajich J.E."/>
            <person name="Kurbessoian T."/>
        </authorList>
    </citation>
    <scope>NUCLEOTIDE SEQUENCE</scope>
    <source>
        <strain evidence="4">CPER-KK1</strain>
    </source>
</reference>
<sequence length="282" mass="33325">MFPYKYPVPQTDPPLSPRETLPTMYDLPSEDPEEPGLPDEFHDLQPQLLSLTFCPPNYPASQVFSASDMNLYYDVRHAQWYKRPDWFGVVGVPRLYDEVDMRLSYVVWQEGINPYVIVELLSPGTEKEDLGEFDEEKLPPESKKVADNGQTIEPQREEKPPRKWEVYEWILRIPYYVVFSRYTNQLRAFKLDGAHYQELELHQSQVWMPELELGLRLWQGEFQGIERLWLRWYDAQGNWIPTEAEQERQRAEQAESRAEEAEARLESLLERLRDSGIDPDTV</sequence>
<evidence type="ECO:0000256" key="2">
    <source>
        <dbReference type="SAM" id="MobiDB-lite"/>
    </source>
</evidence>
<feature type="compositionally biased region" description="Basic and acidic residues" evidence="2">
    <location>
        <begin position="129"/>
        <end position="146"/>
    </location>
</feature>
<evidence type="ECO:0000256" key="1">
    <source>
        <dbReference type="SAM" id="Coils"/>
    </source>
</evidence>
<protein>
    <submittedName>
        <fullName evidence="4">Uma2 family endonuclease</fullName>
    </submittedName>
</protein>
<reference evidence="4" key="2">
    <citation type="journal article" date="2022" name="Microbiol. Resour. Announc.">
        <title>Metagenome Sequencing to Explore Phylogenomics of Terrestrial Cyanobacteria.</title>
        <authorList>
            <person name="Ward R.D."/>
            <person name="Stajich J.E."/>
            <person name="Johansen J.R."/>
            <person name="Huntemann M."/>
            <person name="Clum A."/>
            <person name="Foster B."/>
            <person name="Foster B."/>
            <person name="Roux S."/>
            <person name="Palaniappan K."/>
            <person name="Varghese N."/>
            <person name="Mukherjee S."/>
            <person name="Reddy T.B.K."/>
            <person name="Daum C."/>
            <person name="Copeland A."/>
            <person name="Chen I.A."/>
            <person name="Ivanova N.N."/>
            <person name="Kyrpides N.C."/>
            <person name="Shapiro N."/>
            <person name="Eloe-Fadrosh E.A."/>
            <person name="Pietrasiak N."/>
        </authorList>
    </citation>
    <scope>NUCLEOTIDE SEQUENCE</scope>
    <source>
        <strain evidence="4">CPER-KK1</strain>
    </source>
</reference>
<evidence type="ECO:0000259" key="3">
    <source>
        <dbReference type="Pfam" id="PF05685"/>
    </source>
</evidence>
<feature type="region of interest" description="Disordered" evidence="2">
    <location>
        <begin position="129"/>
        <end position="157"/>
    </location>
</feature>
<dbReference type="EMBL" id="JAHHIF010000001">
    <property type="protein sequence ID" value="MBW4542873.1"/>
    <property type="molecule type" value="Genomic_DNA"/>
</dbReference>
<feature type="domain" description="Putative restriction endonuclease" evidence="3">
    <location>
        <begin position="25"/>
        <end position="215"/>
    </location>
</feature>
<accession>A0A951PHX2</accession>
<feature type="region of interest" description="Disordered" evidence="2">
    <location>
        <begin position="1"/>
        <end position="36"/>
    </location>
</feature>
<dbReference type="Pfam" id="PF05685">
    <property type="entry name" value="Uma2"/>
    <property type="match status" value="1"/>
</dbReference>
<evidence type="ECO:0000313" key="4">
    <source>
        <dbReference type="EMBL" id="MBW4542873.1"/>
    </source>
</evidence>
<keyword evidence="4" id="KW-0540">Nuclease</keyword>
<dbReference type="InterPro" id="IPR008538">
    <property type="entry name" value="Uma2"/>
</dbReference>
<keyword evidence="4" id="KW-0255">Endonuclease</keyword>
<dbReference type="GO" id="GO:0004519">
    <property type="term" value="F:endonuclease activity"/>
    <property type="evidence" value="ECO:0007669"/>
    <property type="project" value="UniProtKB-KW"/>
</dbReference>
<name>A0A951PHX2_9CYAN</name>
<evidence type="ECO:0000313" key="5">
    <source>
        <dbReference type="Proteomes" id="UP000753908"/>
    </source>
</evidence>
<keyword evidence="1" id="KW-0175">Coiled coil</keyword>
<dbReference type="CDD" id="cd06260">
    <property type="entry name" value="DUF820-like"/>
    <property type="match status" value="1"/>
</dbReference>
<proteinExistence type="predicted"/>